<evidence type="ECO:0000313" key="3">
    <source>
        <dbReference type="Proteomes" id="UP000191040"/>
    </source>
</evidence>
<keyword evidence="3" id="KW-1185">Reference proteome</keyword>
<evidence type="ECO:0000313" key="2">
    <source>
        <dbReference type="EMBL" id="SKB09423.1"/>
    </source>
</evidence>
<dbReference type="STRING" id="1736691.SAMN06295964_2687"/>
<name>A0A1T4Z6C1_9ACTN</name>
<reference evidence="3" key="1">
    <citation type="submission" date="2017-02" db="EMBL/GenBank/DDBJ databases">
        <authorList>
            <person name="Varghese N."/>
            <person name="Submissions S."/>
        </authorList>
    </citation>
    <scope>NUCLEOTIDE SEQUENCE [LARGE SCALE GENOMIC DNA]</scope>
    <source>
        <strain evidence="3">9H-4</strain>
    </source>
</reference>
<gene>
    <name evidence="2" type="ORF">SAMN06295964_2687</name>
</gene>
<protein>
    <submittedName>
        <fullName evidence="2">4-carboxymuconolactone decarboxylase</fullName>
    </submittedName>
</protein>
<dbReference type="Pfam" id="PF02627">
    <property type="entry name" value="CMD"/>
    <property type="match status" value="1"/>
</dbReference>
<dbReference type="PANTHER" id="PTHR33570">
    <property type="entry name" value="4-CARBOXYMUCONOLACTONE DECARBOXYLASE FAMILY PROTEIN"/>
    <property type="match status" value="1"/>
</dbReference>
<dbReference type="GO" id="GO:0051920">
    <property type="term" value="F:peroxiredoxin activity"/>
    <property type="evidence" value="ECO:0007669"/>
    <property type="project" value="InterPro"/>
</dbReference>
<dbReference type="InterPro" id="IPR029032">
    <property type="entry name" value="AhpD-like"/>
</dbReference>
<feature type="domain" description="Carboxymuconolactone decarboxylase-like" evidence="1">
    <location>
        <begin position="48"/>
        <end position="123"/>
    </location>
</feature>
<organism evidence="2 3">
    <name type="scientific">Aeromicrobium choanae</name>
    <dbReference type="NCBI Taxonomy" id="1736691"/>
    <lineage>
        <taxon>Bacteria</taxon>
        <taxon>Bacillati</taxon>
        <taxon>Actinomycetota</taxon>
        <taxon>Actinomycetes</taxon>
        <taxon>Propionibacteriales</taxon>
        <taxon>Nocardioidaceae</taxon>
        <taxon>Aeromicrobium</taxon>
    </lineage>
</organism>
<sequence length="136" mass="14455">MSVLSDLESSDDPTVRQGLATRRAVLGEAYVRRTLEREAGPGDEQQHLLTGQVWGTLWNREALDRRSRSLVTIALLVAGGHGDELEAHVLGGLRNGLTAEEITEVAIHCGAYCGAPVGLAGMRRVKAALARAATTA</sequence>
<dbReference type="Proteomes" id="UP000191040">
    <property type="component" value="Chromosome I"/>
</dbReference>
<dbReference type="SUPFAM" id="SSF69118">
    <property type="entry name" value="AhpD-like"/>
    <property type="match status" value="1"/>
</dbReference>
<accession>A0A1T4Z6C1</accession>
<dbReference type="RefSeq" id="WP_197684323.1">
    <property type="nucleotide sequence ID" value="NZ_LT796768.1"/>
</dbReference>
<dbReference type="InterPro" id="IPR003779">
    <property type="entry name" value="CMD-like"/>
</dbReference>
<evidence type="ECO:0000259" key="1">
    <source>
        <dbReference type="Pfam" id="PF02627"/>
    </source>
</evidence>
<dbReference type="Gene3D" id="1.20.1290.10">
    <property type="entry name" value="AhpD-like"/>
    <property type="match status" value="1"/>
</dbReference>
<dbReference type="AlphaFoldDB" id="A0A1T4Z6C1"/>
<dbReference type="EMBL" id="LT796768">
    <property type="protein sequence ID" value="SKB09423.1"/>
    <property type="molecule type" value="Genomic_DNA"/>
</dbReference>
<proteinExistence type="predicted"/>
<dbReference type="InterPro" id="IPR052512">
    <property type="entry name" value="4CMD/NDH-1_regulator"/>
</dbReference>
<dbReference type="PANTHER" id="PTHR33570:SF2">
    <property type="entry name" value="CARBOXYMUCONOLACTONE DECARBOXYLASE-LIKE DOMAIN-CONTAINING PROTEIN"/>
    <property type="match status" value="1"/>
</dbReference>